<dbReference type="PANTHER" id="PTHR14000:SF6">
    <property type="entry name" value="OS02G0631200 PROTEIN"/>
    <property type="match status" value="1"/>
</dbReference>
<organism evidence="2 3">
    <name type="scientific">Thalictrum thalictroides</name>
    <name type="common">Rue-anemone</name>
    <name type="synonym">Anemone thalictroides</name>
    <dbReference type="NCBI Taxonomy" id="46969"/>
    <lineage>
        <taxon>Eukaryota</taxon>
        <taxon>Viridiplantae</taxon>
        <taxon>Streptophyta</taxon>
        <taxon>Embryophyta</taxon>
        <taxon>Tracheophyta</taxon>
        <taxon>Spermatophyta</taxon>
        <taxon>Magnoliopsida</taxon>
        <taxon>Ranunculales</taxon>
        <taxon>Ranunculaceae</taxon>
        <taxon>Thalictroideae</taxon>
        <taxon>Thalictrum</taxon>
    </lineage>
</organism>
<dbReference type="AlphaFoldDB" id="A0A7J6VCM0"/>
<name>A0A7J6VCM0_THATH</name>
<feature type="region of interest" description="Disordered" evidence="1">
    <location>
        <begin position="185"/>
        <end position="219"/>
    </location>
</feature>
<sequence>MYWEISNNNNSNTLGGGGGSGSGFNTSNPAPPSQLQLGLGLGKNPHHSISFQSSLGLAPAPAPGVILNGGGVTTNSSAEAAAQGPGGCGVGVGTSNRNRNKAPAVAVASSSSSLNNPLPLLGLNPDVELAVEWSPEEQAFLDDGLSKYAHEPNIFKYIKISATLPDKTVRDVALRCRWMTKKENGKRRKPEEYYAGKKTKDRKEKPEPSSKSSTPLAPPLDMDAYSLMMQNKDQNYRISCEVPGIGATTKHLLDENAQVFSHITANLATYKIQENVDLFGRTRRNILAIINDMRAMPGIMSQMPPLPVSVNEELANIVLPQSMTYCSPTSIYRKPDWRC</sequence>
<comment type="caution">
    <text evidence="2">The sequence shown here is derived from an EMBL/GenBank/DDBJ whole genome shotgun (WGS) entry which is preliminary data.</text>
</comment>
<evidence type="ECO:0000313" key="3">
    <source>
        <dbReference type="Proteomes" id="UP000554482"/>
    </source>
</evidence>
<dbReference type="Proteomes" id="UP000554482">
    <property type="component" value="Unassembled WGS sequence"/>
</dbReference>
<accession>A0A7J6VCM0</accession>
<feature type="compositionally biased region" description="Low complexity" evidence="1">
    <location>
        <begin position="1"/>
        <end position="13"/>
    </location>
</feature>
<dbReference type="InterPro" id="IPR022228">
    <property type="entry name" value="DUF3755"/>
</dbReference>
<dbReference type="Pfam" id="PF12579">
    <property type="entry name" value="DUF3755"/>
    <property type="match status" value="1"/>
</dbReference>
<protein>
    <submittedName>
        <fullName evidence="2">Histone H2A deubiquitinase</fullName>
    </submittedName>
</protein>
<proteinExistence type="predicted"/>
<gene>
    <name evidence="2" type="ORF">FRX31_028023</name>
</gene>
<dbReference type="OrthoDB" id="19768at2759"/>
<dbReference type="EMBL" id="JABWDY010034796">
    <property type="protein sequence ID" value="KAF5182391.1"/>
    <property type="molecule type" value="Genomic_DNA"/>
</dbReference>
<evidence type="ECO:0000256" key="1">
    <source>
        <dbReference type="SAM" id="MobiDB-lite"/>
    </source>
</evidence>
<feature type="compositionally biased region" description="Low complexity" evidence="1">
    <location>
        <begin position="23"/>
        <end position="33"/>
    </location>
</feature>
<keyword evidence="3" id="KW-1185">Reference proteome</keyword>
<feature type="region of interest" description="Disordered" evidence="1">
    <location>
        <begin position="1"/>
        <end position="33"/>
    </location>
</feature>
<dbReference type="PANTHER" id="PTHR14000">
    <property type="entry name" value="FINGER CCCH DOMAIN PROTEIN, PUTATIVE (DUF3755)-RELATED"/>
    <property type="match status" value="1"/>
</dbReference>
<reference evidence="2 3" key="1">
    <citation type="submission" date="2020-06" db="EMBL/GenBank/DDBJ databases">
        <title>Transcriptomic and genomic resources for Thalictrum thalictroides and T. hernandezii: Facilitating candidate gene discovery in an emerging model plant lineage.</title>
        <authorList>
            <person name="Arias T."/>
            <person name="Riano-Pachon D.M."/>
            <person name="Di Stilio V.S."/>
        </authorList>
    </citation>
    <scope>NUCLEOTIDE SEQUENCE [LARGE SCALE GENOMIC DNA]</scope>
    <source>
        <strain evidence="3">cv. WT478/WT964</strain>
        <tissue evidence="2">Leaves</tissue>
    </source>
</reference>
<evidence type="ECO:0000313" key="2">
    <source>
        <dbReference type="EMBL" id="KAF5182391.1"/>
    </source>
</evidence>